<dbReference type="InterPro" id="IPR052529">
    <property type="entry name" value="Bact_Transport_Assoc"/>
</dbReference>
<feature type="domain" description="DUF418" evidence="2">
    <location>
        <begin position="272"/>
        <end position="437"/>
    </location>
</feature>
<feature type="transmembrane region" description="Helical" evidence="1">
    <location>
        <begin position="335"/>
        <end position="352"/>
    </location>
</feature>
<organism evidence="3 4">
    <name type="scientific">Nibrella viscosa</name>
    <dbReference type="NCBI Taxonomy" id="1084524"/>
    <lineage>
        <taxon>Bacteria</taxon>
        <taxon>Pseudomonadati</taxon>
        <taxon>Bacteroidota</taxon>
        <taxon>Cytophagia</taxon>
        <taxon>Cytophagales</taxon>
        <taxon>Spirosomataceae</taxon>
        <taxon>Nibrella</taxon>
    </lineage>
</organism>
<feature type="transmembrane region" description="Helical" evidence="1">
    <location>
        <begin position="115"/>
        <end position="133"/>
    </location>
</feature>
<keyword evidence="4" id="KW-1185">Reference proteome</keyword>
<feature type="transmembrane region" description="Helical" evidence="1">
    <location>
        <begin position="33"/>
        <end position="53"/>
    </location>
</feature>
<keyword evidence="1" id="KW-0472">Membrane</keyword>
<feature type="transmembrane region" description="Helical" evidence="1">
    <location>
        <begin position="399"/>
        <end position="420"/>
    </location>
</feature>
<evidence type="ECO:0000256" key="1">
    <source>
        <dbReference type="SAM" id="Phobius"/>
    </source>
</evidence>
<evidence type="ECO:0000313" key="4">
    <source>
        <dbReference type="Proteomes" id="UP001500936"/>
    </source>
</evidence>
<gene>
    <name evidence="3" type="ORF">GCM10023187_04840</name>
</gene>
<dbReference type="InterPro" id="IPR007349">
    <property type="entry name" value="DUF418"/>
</dbReference>
<feature type="transmembrane region" description="Helical" evidence="1">
    <location>
        <begin position="253"/>
        <end position="272"/>
    </location>
</feature>
<dbReference type="PANTHER" id="PTHR30590:SF2">
    <property type="entry name" value="INNER MEMBRANE PROTEIN"/>
    <property type="match status" value="1"/>
</dbReference>
<feature type="transmembrane region" description="Helical" evidence="1">
    <location>
        <begin position="153"/>
        <end position="173"/>
    </location>
</feature>
<accession>A0ABP8JV94</accession>
<keyword evidence="1" id="KW-1133">Transmembrane helix</keyword>
<feature type="transmembrane region" description="Helical" evidence="1">
    <location>
        <begin position="372"/>
        <end position="392"/>
    </location>
</feature>
<evidence type="ECO:0000313" key="3">
    <source>
        <dbReference type="EMBL" id="GAA4396571.1"/>
    </source>
</evidence>
<evidence type="ECO:0000259" key="2">
    <source>
        <dbReference type="Pfam" id="PF04235"/>
    </source>
</evidence>
<protein>
    <submittedName>
        <fullName evidence="3">DUF418 domain-containing protein</fullName>
    </submittedName>
</protein>
<keyword evidence="1" id="KW-0812">Transmembrane</keyword>
<dbReference type="Pfam" id="PF04235">
    <property type="entry name" value="DUF418"/>
    <property type="match status" value="1"/>
</dbReference>
<dbReference type="PANTHER" id="PTHR30590">
    <property type="entry name" value="INNER MEMBRANE PROTEIN"/>
    <property type="match status" value="1"/>
</dbReference>
<feature type="transmembrane region" description="Helical" evidence="1">
    <location>
        <begin position="73"/>
        <end position="94"/>
    </location>
</feature>
<name>A0ABP8JV94_9BACT</name>
<reference evidence="4" key="1">
    <citation type="journal article" date="2019" name="Int. J. Syst. Evol. Microbiol.">
        <title>The Global Catalogue of Microorganisms (GCM) 10K type strain sequencing project: providing services to taxonomists for standard genome sequencing and annotation.</title>
        <authorList>
            <consortium name="The Broad Institute Genomics Platform"/>
            <consortium name="The Broad Institute Genome Sequencing Center for Infectious Disease"/>
            <person name="Wu L."/>
            <person name="Ma J."/>
        </authorList>
    </citation>
    <scope>NUCLEOTIDE SEQUENCE [LARGE SCALE GENOMIC DNA]</scope>
    <source>
        <strain evidence="4">JCM 17925</strain>
    </source>
</reference>
<dbReference type="EMBL" id="BAABHB010000001">
    <property type="protein sequence ID" value="GAA4396571.1"/>
    <property type="molecule type" value="Genomic_DNA"/>
</dbReference>
<comment type="caution">
    <text evidence="3">The sequence shown here is derived from an EMBL/GenBank/DDBJ whole genome shotgun (WGS) entry which is preliminary data.</text>
</comment>
<feature type="transmembrane region" description="Helical" evidence="1">
    <location>
        <begin position="284"/>
        <end position="303"/>
    </location>
</feature>
<dbReference type="Proteomes" id="UP001500936">
    <property type="component" value="Unassembled WGS sequence"/>
</dbReference>
<sequence length="457" mass="52698">MNSTLQPTALTEHVPQPVTRTERVQTIDLIRGFALLGILMMNIPGFGFPYTRFPLIYGTPGSTDFYTAMGIDTAFSGTMRALFSMLFGAGMLLFMAKKEDLASGHSVVDFYYRRLLWLVLFGVINAYVLLWPGDILYAYGLCGLLLYPFRKLRPAYLLIGMMLCMILPVLRNIQNTVETKQKRTTYWEAVKAEEQKKKLTDEQKKAKEEWENQLKWTKFDTKKDAEIVRKMQLGYGQVFAKLMPRNSNIESRGMYYGFWDMLGMMFLGMALLKLGFFTNKLPTSTYWLTLGLGYSIGLLLGNIQFYDQVAYILDPGAYVDTHFFSVFDLYDLRRGATAIGHASLLLLVYRSGVVPWLMKALANVGQMAFTNYLMQSIICTLIFYGYGFGYYGKLAFHQLYYVVAGVWVFQILFSAVWLRYFRFGPFEWLWRSLTYWKRQPMRLQSEPVPAAPQTALF</sequence>
<proteinExistence type="predicted"/>
<dbReference type="RefSeq" id="WP_345263588.1">
    <property type="nucleotide sequence ID" value="NZ_BAABHB010000001.1"/>
</dbReference>